<dbReference type="PANTHER" id="PTHR10913:SF45">
    <property type="entry name" value="FOLLISTATIN, ISOFORM A-RELATED"/>
    <property type="match status" value="1"/>
</dbReference>
<keyword evidence="1" id="KW-0646">Protease inhibitor</keyword>
<reference evidence="5" key="1">
    <citation type="submission" date="2021-10" db="EMBL/GenBank/DDBJ databases">
        <title>Tropical sea cucumber genome reveals ecological adaptation and Cuvierian tubules defense mechanism.</title>
        <authorList>
            <person name="Chen T."/>
        </authorList>
    </citation>
    <scope>NUCLEOTIDE SEQUENCE</scope>
    <source>
        <strain evidence="5">Nanhai2018</strain>
        <tissue evidence="5">Muscle</tissue>
    </source>
</reference>
<evidence type="ECO:0000313" key="6">
    <source>
        <dbReference type="Proteomes" id="UP001152320"/>
    </source>
</evidence>
<dbReference type="SMART" id="SM00280">
    <property type="entry name" value="KAZAL"/>
    <property type="match status" value="6"/>
</dbReference>
<keyword evidence="2" id="KW-0722">Serine protease inhibitor</keyword>
<feature type="domain" description="Kazal-like" evidence="4">
    <location>
        <begin position="286"/>
        <end position="333"/>
    </location>
</feature>
<dbReference type="PANTHER" id="PTHR10913">
    <property type="entry name" value="FOLLISTATIN-RELATED"/>
    <property type="match status" value="1"/>
</dbReference>
<dbReference type="InterPro" id="IPR002350">
    <property type="entry name" value="Kazal_dom"/>
</dbReference>
<feature type="domain" description="Kazal-like" evidence="4">
    <location>
        <begin position="137"/>
        <end position="188"/>
    </location>
</feature>
<feature type="domain" description="Kazal-like" evidence="4">
    <location>
        <begin position="41"/>
        <end position="92"/>
    </location>
</feature>
<evidence type="ECO:0000313" key="5">
    <source>
        <dbReference type="EMBL" id="KAJ8036071.1"/>
    </source>
</evidence>
<dbReference type="PROSITE" id="PS51465">
    <property type="entry name" value="KAZAL_2"/>
    <property type="match status" value="6"/>
</dbReference>
<feature type="domain" description="Kazal-like" evidence="4">
    <location>
        <begin position="189"/>
        <end position="233"/>
    </location>
</feature>
<dbReference type="Proteomes" id="UP001152320">
    <property type="component" value="Chromosome 9"/>
</dbReference>
<dbReference type="InterPro" id="IPR050653">
    <property type="entry name" value="Prot_Inhib_GrowthFact_Antg"/>
</dbReference>
<dbReference type="OrthoDB" id="126772at2759"/>
<name>A0A9Q1BZZ7_HOLLE</name>
<gene>
    <name evidence="5" type="ORF">HOLleu_19937</name>
</gene>
<dbReference type="GO" id="GO:0005576">
    <property type="term" value="C:extracellular region"/>
    <property type="evidence" value="ECO:0007669"/>
    <property type="project" value="TreeGrafter"/>
</dbReference>
<keyword evidence="3" id="KW-1015">Disulfide bond</keyword>
<comment type="caution">
    <text evidence="5">The sequence shown here is derived from an EMBL/GenBank/DDBJ whole genome shotgun (WGS) entry which is preliminary data.</text>
</comment>
<keyword evidence="6" id="KW-1185">Reference proteome</keyword>
<dbReference type="Pfam" id="PF07648">
    <property type="entry name" value="Kazal_2"/>
    <property type="match status" value="3"/>
</dbReference>
<accession>A0A9Q1BZZ7</accession>
<protein>
    <submittedName>
        <fullName evidence="5">Agrin</fullName>
    </submittedName>
</protein>
<organism evidence="5 6">
    <name type="scientific">Holothuria leucospilota</name>
    <name type="common">Black long sea cucumber</name>
    <name type="synonym">Mertensiothuria leucospilota</name>
    <dbReference type="NCBI Taxonomy" id="206669"/>
    <lineage>
        <taxon>Eukaryota</taxon>
        <taxon>Metazoa</taxon>
        <taxon>Echinodermata</taxon>
        <taxon>Eleutherozoa</taxon>
        <taxon>Echinozoa</taxon>
        <taxon>Holothuroidea</taxon>
        <taxon>Aspidochirotacea</taxon>
        <taxon>Aspidochirotida</taxon>
        <taxon>Holothuriidae</taxon>
        <taxon>Holothuria</taxon>
    </lineage>
</organism>
<evidence type="ECO:0000259" key="4">
    <source>
        <dbReference type="PROSITE" id="PS51465"/>
    </source>
</evidence>
<evidence type="ECO:0000256" key="1">
    <source>
        <dbReference type="ARBA" id="ARBA00022690"/>
    </source>
</evidence>
<dbReference type="SUPFAM" id="SSF100895">
    <property type="entry name" value="Kazal-type serine protease inhibitors"/>
    <property type="match status" value="6"/>
</dbReference>
<evidence type="ECO:0000256" key="3">
    <source>
        <dbReference type="ARBA" id="ARBA00023157"/>
    </source>
</evidence>
<dbReference type="InterPro" id="IPR036058">
    <property type="entry name" value="Kazal_dom_sf"/>
</dbReference>
<dbReference type="EMBL" id="JAIZAY010000009">
    <property type="protein sequence ID" value="KAJ8036071.1"/>
    <property type="molecule type" value="Genomic_DNA"/>
</dbReference>
<dbReference type="CDD" id="cd00104">
    <property type="entry name" value="KAZAL_FS"/>
    <property type="match status" value="6"/>
</dbReference>
<dbReference type="Gene3D" id="3.30.60.30">
    <property type="match status" value="6"/>
</dbReference>
<feature type="domain" description="Kazal-like" evidence="4">
    <location>
        <begin position="93"/>
        <end position="136"/>
    </location>
</feature>
<dbReference type="AlphaFoldDB" id="A0A9Q1BZZ7"/>
<sequence length="333" mass="37319">MKIKDYLSIFTLQPSRRMYRLIFLISFYVACAAFSLEEVTAIPEDDCLRPCPLIYRPVCGSDGTTYGNSCAFEIAQCLSPNLKYIRDGECPDCPTICFLYHSPVCGSDGETYSNRCFLSIRQCLYGDGSLTEVPCDKHDEDDCRRPCPRIHRPVCASDGNTYNNFCEFSIAQCSSPNLKFIRNGECPDCPSLCPLYYSPVCGSDGETYSNHCFLSIRQCLYGDACTLTEVPCDQTPEDECDTICTKEYAPVCGSDDVTYSNRCLFSVAQCKDESLSLQGRGPCDDIDFYCDRPCPLIYNPVCGSDGRIYSNECFFRNQQICHDPTLTLGTNCF</sequence>
<feature type="domain" description="Kazal-like" evidence="4">
    <location>
        <begin position="234"/>
        <end position="285"/>
    </location>
</feature>
<evidence type="ECO:0000256" key="2">
    <source>
        <dbReference type="ARBA" id="ARBA00022900"/>
    </source>
</evidence>
<dbReference type="Pfam" id="PF00050">
    <property type="entry name" value="Kazal_1"/>
    <property type="match status" value="3"/>
</dbReference>
<proteinExistence type="predicted"/>